<evidence type="ECO:0000256" key="1">
    <source>
        <dbReference type="SAM" id="Coils"/>
    </source>
</evidence>
<dbReference type="RefSeq" id="WP_109020913.1">
    <property type="nucleotide sequence ID" value="NZ_AP025028.1"/>
</dbReference>
<evidence type="ECO:0000313" key="3">
    <source>
        <dbReference type="EMBL" id="BDA80184.1"/>
    </source>
</evidence>
<evidence type="ECO:0008006" key="5">
    <source>
        <dbReference type="Google" id="ProtNLM"/>
    </source>
</evidence>
<feature type="coiled-coil region" evidence="1">
    <location>
        <begin position="191"/>
        <end position="218"/>
    </location>
</feature>
<name>A0ABN6KI04_9LEPT</name>
<protein>
    <recommendedName>
        <fullName evidence="5">DUF4760 domain-containing protein</fullName>
    </recommendedName>
</protein>
<gene>
    <name evidence="3" type="ORF">LPTSP3_g31140</name>
</gene>
<keyword evidence="2" id="KW-0812">Transmembrane</keyword>
<keyword evidence="2" id="KW-1133">Transmembrane helix</keyword>
<keyword evidence="2" id="KW-0472">Membrane</keyword>
<evidence type="ECO:0000256" key="2">
    <source>
        <dbReference type="SAM" id="Phobius"/>
    </source>
</evidence>
<dbReference type="Proteomes" id="UP000245263">
    <property type="component" value="Chromosome 1"/>
</dbReference>
<sequence>MMNWLIQNRDIIEILYFLSGVITSIGILIAFIQLRKTNKQLILSSKLLEVSNKDIELRSKREAISIALRECDIFKERIGKLFEFEVENGFTYYEGKINEFENEKLNQEASNWLEETINLFGVSELLSEVENILENFSSYFISELADSDTAFKRVGDIYIIYFKFIYPYIVQKRNESNKDRRNIYSVQLFNSWNTKIELKELESKMQKIQNEMNQKILKEEKGPIGTNLND</sequence>
<feature type="transmembrane region" description="Helical" evidence="2">
    <location>
        <begin position="14"/>
        <end position="34"/>
    </location>
</feature>
<reference evidence="3 4" key="1">
    <citation type="submission" date="2021-08" db="EMBL/GenBank/DDBJ databases">
        <title>Complete genome sequence of Leptospira kobayashii strain E30.</title>
        <authorList>
            <person name="Nakao R."/>
            <person name="Nakamura S."/>
            <person name="Masuzawa T."/>
            <person name="Koizumi N."/>
        </authorList>
    </citation>
    <scope>NUCLEOTIDE SEQUENCE [LARGE SCALE GENOMIC DNA]</scope>
    <source>
        <strain evidence="3 4">E30</strain>
    </source>
</reference>
<evidence type="ECO:0000313" key="4">
    <source>
        <dbReference type="Proteomes" id="UP000245263"/>
    </source>
</evidence>
<proteinExistence type="predicted"/>
<keyword evidence="4" id="KW-1185">Reference proteome</keyword>
<dbReference type="EMBL" id="AP025028">
    <property type="protein sequence ID" value="BDA80184.1"/>
    <property type="molecule type" value="Genomic_DNA"/>
</dbReference>
<organism evidence="3 4">
    <name type="scientific">Leptospira kobayashii</name>
    <dbReference type="NCBI Taxonomy" id="1917830"/>
    <lineage>
        <taxon>Bacteria</taxon>
        <taxon>Pseudomonadati</taxon>
        <taxon>Spirochaetota</taxon>
        <taxon>Spirochaetia</taxon>
        <taxon>Leptospirales</taxon>
        <taxon>Leptospiraceae</taxon>
        <taxon>Leptospira</taxon>
    </lineage>
</organism>
<accession>A0ABN6KI04</accession>
<keyword evidence="1" id="KW-0175">Coiled coil</keyword>